<keyword evidence="3" id="KW-1185">Reference proteome</keyword>
<organism evidence="2 3">
    <name type="scientific">Zostera marina</name>
    <name type="common">Eelgrass</name>
    <dbReference type="NCBI Taxonomy" id="29655"/>
    <lineage>
        <taxon>Eukaryota</taxon>
        <taxon>Viridiplantae</taxon>
        <taxon>Streptophyta</taxon>
        <taxon>Embryophyta</taxon>
        <taxon>Tracheophyta</taxon>
        <taxon>Spermatophyta</taxon>
        <taxon>Magnoliopsida</taxon>
        <taxon>Liliopsida</taxon>
        <taxon>Zosteraceae</taxon>
        <taxon>Zostera</taxon>
    </lineage>
</organism>
<name>A0A0K9PR92_ZOSMR</name>
<dbReference type="OrthoDB" id="6431331at2759"/>
<dbReference type="InterPro" id="IPR029058">
    <property type="entry name" value="AB_hydrolase_fold"/>
</dbReference>
<dbReference type="GO" id="GO:0016787">
    <property type="term" value="F:hydrolase activity"/>
    <property type="evidence" value="ECO:0007669"/>
    <property type="project" value="UniProtKB-KW"/>
</dbReference>
<evidence type="ECO:0000259" key="1">
    <source>
        <dbReference type="Pfam" id="PF00561"/>
    </source>
</evidence>
<dbReference type="InterPro" id="IPR000639">
    <property type="entry name" value="Epox_hydrolase-like"/>
</dbReference>
<proteinExistence type="predicted"/>
<gene>
    <name evidence="2" type="ORF">ZOSMA_17G00390</name>
</gene>
<dbReference type="OMA" id="IEKTWIV"/>
<sequence>MLPSIPACFSYTSNRDRCYRYSFTLAGLQSHTVTLDSTTSLHFWRPKTSDPAKPSVLLIHGFGANAIWQWNDHLRPLLLSGFNVYVPDLLFFGASHSESPDRSEMFQAECIVKAMDAMNIDKISLVGISYGGFVGFRIAALFPERVDNVVLCCTGVCLEEKDLSEGLFVVDKVEEAASILVPQTPEKLMQLVRLSFFKPPLSVLPSFFLSDYIHVMCTDYITEKKDLLNALIKGKKITDLPKITQPTLIIWGEQDKIFPLELGHRLHRHLEGNSQLVIIENAGHAVNLEKPKEFCNYLKTFLLDSTINFSSNPKGLVSSPSQGPRSKFRRIIKSISFGGEYDMMQFMRPNRSATPIKKASPLEEK</sequence>
<dbReference type="PRINTS" id="PR00111">
    <property type="entry name" value="ABHYDROLASE"/>
</dbReference>
<dbReference type="InterPro" id="IPR052370">
    <property type="entry name" value="Meta-cleavage_hydrolase"/>
</dbReference>
<dbReference type="PANTHER" id="PTHR43139">
    <property type="entry name" value="SI:DKEY-122A22.2"/>
    <property type="match status" value="1"/>
</dbReference>
<dbReference type="PANTHER" id="PTHR43139:SF59">
    <property type="entry name" value="ALPHA_BETA-HYDROLASES SUPERFAMILY PROTEIN"/>
    <property type="match status" value="1"/>
</dbReference>
<dbReference type="PRINTS" id="PR00412">
    <property type="entry name" value="EPOXHYDRLASE"/>
</dbReference>
<evidence type="ECO:0000313" key="2">
    <source>
        <dbReference type="EMBL" id="KMZ71484.1"/>
    </source>
</evidence>
<reference evidence="3" key="1">
    <citation type="journal article" date="2016" name="Nature">
        <title>The genome of the seagrass Zostera marina reveals angiosperm adaptation to the sea.</title>
        <authorList>
            <person name="Olsen J.L."/>
            <person name="Rouze P."/>
            <person name="Verhelst B."/>
            <person name="Lin Y.-C."/>
            <person name="Bayer T."/>
            <person name="Collen J."/>
            <person name="Dattolo E."/>
            <person name="De Paoli E."/>
            <person name="Dittami S."/>
            <person name="Maumus F."/>
            <person name="Michel G."/>
            <person name="Kersting A."/>
            <person name="Lauritano C."/>
            <person name="Lohaus R."/>
            <person name="Toepel M."/>
            <person name="Tonon T."/>
            <person name="Vanneste K."/>
            <person name="Amirebrahimi M."/>
            <person name="Brakel J."/>
            <person name="Bostroem C."/>
            <person name="Chovatia M."/>
            <person name="Grimwood J."/>
            <person name="Jenkins J.W."/>
            <person name="Jueterbock A."/>
            <person name="Mraz A."/>
            <person name="Stam W.T."/>
            <person name="Tice H."/>
            <person name="Bornberg-Bauer E."/>
            <person name="Green P.J."/>
            <person name="Pearson G.A."/>
            <person name="Procaccini G."/>
            <person name="Duarte C.M."/>
            <person name="Schmutz J."/>
            <person name="Reusch T.B.H."/>
            <person name="Van de Peer Y."/>
        </authorList>
    </citation>
    <scope>NUCLEOTIDE SEQUENCE [LARGE SCALE GENOMIC DNA]</scope>
    <source>
        <strain evidence="3">cv. Finnish</strain>
    </source>
</reference>
<dbReference type="Gene3D" id="3.40.50.1820">
    <property type="entry name" value="alpha/beta hydrolase"/>
    <property type="match status" value="1"/>
</dbReference>
<dbReference type="STRING" id="29655.A0A0K9PR92"/>
<protein>
    <submittedName>
        <fullName evidence="2">Hydrolase, alpha/beta fold family protein</fullName>
    </submittedName>
</protein>
<feature type="domain" description="AB hydrolase-1" evidence="1">
    <location>
        <begin position="54"/>
        <end position="291"/>
    </location>
</feature>
<dbReference type="Pfam" id="PF00561">
    <property type="entry name" value="Abhydrolase_1"/>
    <property type="match status" value="1"/>
</dbReference>
<dbReference type="SUPFAM" id="SSF53474">
    <property type="entry name" value="alpha/beta-Hydrolases"/>
    <property type="match status" value="1"/>
</dbReference>
<comment type="caution">
    <text evidence="2">The sequence shown here is derived from an EMBL/GenBank/DDBJ whole genome shotgun (WGS) entry which is preliminary data.</text>
</comment>
<dbReference type="EMBL" id="LFYR01000671">
    <property type="protein sequence ID" value="KMZ71484.1"/>
    <property type="molecule type" value="Genomic_DNA"/>
</dbReference>
<dbReference type="Proteomes" id="UP000036987">
    <property type="component" value="Unassembled WGS sequence"/>
</dbReference>
<evidence type="ECO:0000313" key="3">
    <source>
        <dbReference type="Proteomes" id="UP000036987"/>
    </source>
</evidence>
<keyword evidence="2" id="KW-0378">Hydrolase</keyword>
<dbReference type="InterPro" id="IPR000073">
    <property type="entry name" value="AB_hydrolase_1"/>
</dbReference>
<accession>A0A0K9PR92</accession>
<dbReference type="AlphaFoldDB" id="A0A0K9PR92"/>